<gene>
    <name evidence="2" type="ORF">KQI75_05200</name>
</gene>
<feature type="signal peptide" evidence="1">
    <location>
        <begin position="1"/>
        <end position="25"/>
    </location>
</feature>
<evidence type="ECO:0000313" key="2">
    <source>
        <dbReference type="EMBL" id="MBU5490021.1"/>
    </source>
</evidence>
<dbReference type="EMBL" id="JAHLQI010000002">
    <property type="protein sequence ID" value="MBU5490021.1"/>
    <property type="molecule type" value="Genomic_DNA"/>
</dbReference>
<evidence type="ECO:0000313" key="3">
    <source>
        <dbReference type="Proteomes" id="UP000783588"/>
    </source>
</evidence>
<name>A0ABS6EQR7_9FIRM</name>
<proteinExistence type="predicted"/>
<feature type="chain" id="PRO_5045954089" evidence="1">
    <location>
        <begin position="26"/>
        <end position="198"/>
    </location>
</feature>
<accession>A0ABS6EQR7</accession>
<organism evidence="2 3">
    <name type="scientific">Butyricicoccus intestinisimiae</name>
    <dbReference type="NCBI Taxonomy" id="2841509"/>
    <lineage>
        <taxon>Bacteria</taxon>
        <taxon>Bacillati</taxon>
        <taxon>Bacillota</taxon>
        <taxon>Clostridia</taxon>
        <taxon>Eubacteriales</taxon>
        <taxon>Butyricicoccaceae</taxon>
        <taxon>Butyricicoccus</taxon>
    </lineage>
</organism>
<dbReference type="Proteomes" id="UP000783588">
    <property type="component" value="Unassembled WGS sequence"/>
</dbReference>
<keyword evidence="3" id="KW-1185">Reference proteome</keyword>
<keyword evidence="1" id="KW-0732">Signal</keyword>
<protein>
    <submittedName>
        <fullName evidence="2">Uncharacterized protein</fullName>
    </submittedName>
</protein>
<comment type="caution">
    <text evidence="2">The sequence shown here is derived from an EMBL/GenBank/DDBJ whole genome shotgun (WGS) entry which is preliminary data.</text>
</comment>
<sequence>MKRIFRNVTSFILACLTLASTVAFASDSVSSSDTNSDISFPTTPVVDSHYAEAEVSVDDLENGGITVAVYLDENNDPVFVRVAENTPLPQATAVSSFHVGLKTDSKGKKYMHWVANGSKITRIGGYIICKATSGNTQYQGTSISFSSKTGASYAQGMSDSFSIPSSVKKVKVGWSWVTVTSQAQGAISIPSAYTTVTL</sequence>
<evidence type="ECO:0000256" key="1">
    <source>
        <dbReference type="SAM" id="SignalP"/>
    </source>
</evidence>
<reference evidence="2 3" key="1">
    <citation type="submission" date="2021-06" db="EMBL/GenBank/DDBJ databases">
        <authorList>
            <person name="Sun Q."/>
            <person name="Li D."/>
        </authorList>
    </citation>
    <scope>NUCLEOTIDE SEQUENCE [LARGE SCALE GENOMIC DNA]</scope>
    <source>
        <strain evidence="2 3">MSJd-7</strain>
    </source>
</reference>
<dbReference type="RefSeq" id="WP_216469669.1">
    <property type="nucleotide sequence ID" value="NZ_JAHLQI010000002.1"/>
</dbReference>